<dbReference type="STRING" id="2017.SAMN05444320_108273"/>
<gene>
    <name evidence="3" type="ORF">SAMN05444320_108273</name>
</gene>
<dbReference type="Proteomes" id="UP000184501">
    <property type="component" value="Unassembled WGS sequence"/>
</dbReference>
<evidence type="ECO:0000313" key="3">
    <source>
        <dbReference type="EMBL" id="SHG39529.1"/>
    </source>
</evidence>
<feature type="region of interest" description="Disordered" evidence="1">
    <location>
        <begin position="40"/>
        <end position="84"/>
    </location>
</feature>
<evidence type="ECO:0000256" key="1">
    <source>
        <dbReference type="SAM" id="MobiDB-lite"/>
    </source>
</evidence>
<protein>
    <submittedName>
        <fullName evidence="3">Uncharacterized protein</fullName>
    </submittedName>
</protein>
<dbReference type="InterPro" id="IPR046151">
    <property type="entry name" value="DUF6153"/>
</dbReference>
<keyword evidence="4" id="KW-1185">Reference proteome</keyword>
<dbReference type="Pfam" id="PF19650">
    <property type="entry name" value="DUF6153"/>
    <property type="match status" value="1"/>
</dbReference>
<feature type="region of interest" description="Disordered" evidence="1">
    <location>
        <begin position="123"/>
        <end position="142"/>
    </location>
</feature>
<evidence type="ECO:0000313" key="4">
    <source>
        <dbReference type="Proteomes" id="UP000184501"/>
    </source>
</evidence>
<keyword evidence="2" id="KW-0472">Membrane</keyword>
<organism evidence="3 4">
    <name type="scientific">Streptoalloteichus hindustanus</name>
    <dbReference type="NCBI Taxonomy" id="2017"/>
    <lineage>
        <taxon>Bacteria</taxon>
        <taxon>Bacillati</taxon>
        <taxon>Actinomycetota</taxon>
        <taxon>Actinomycetes</taxon>
        <taxon>Pseudonocardiales</taxon>
        <taxon>Pseudonocardiaceae</taxon>
        <taxon>Streptoalloteichus</taxon>
    </lineage>
</organism>
<proteinExistence type="predicted"/>
<dbReference type="AlphaFoldDB" id="A0A1M5JGY8"/>
<dbReference type="RefSeq" id="WP_073487352.1">
    <property type="nucleotide sequence ID" value="NZ_FQVN01000008.1"/>
</dbReference>
<name>A0A1M5JGY8_STRHI</name>
<dbReference type="EMBL" id="FQVN01000008">
    <property type="protein sequence ID" value="SHG39529.1"/>
    <property type="molecule type" value="Genomic_DNA"/>
</dbReference>
<accession>A0A1M5JGY8</accession>
<feature type="transmembrane region" description="Helical" evidence="2">
    <location>
        <begin position="91"/>
        <end position="111"/>
    </location>
</feature>
<feature type="compositionally biased region" description="Polar residues" evidence="1">
    <location>
        <begin position="55"/>
        <end position="66"/>
    </location>
</feature>
<sequence length="153" mass="15196">MSSGRPGATAPSGLRLVLLVLALAAGVLAMHQLARPGPAFGSTPAAEHHTVDGGASTSVHSGQSTDRLGAHGAHLSTNAPGPADHGGDHTGLHLCLGLVVTALGLVALRLLGHLRPLPLVPASAASPAGTRSPADRAPPSTPARLSALCVWRL</sequence>
<reference evidence="3 4" key="1">
    <citation type="submission" date="2016-11" db="EMBL/GenBank/DDBJ databases">
        <authorList>
            <person name="Jaros S."/>
            <person name="Januszkiewicz K."/>
            <person name="Wedrychowicz H."/>
        </authorList>
    </citation>
    <scope>NUCLEOTIDE SEQUENCE [LARGE SCALE GENOMIC DNA]</scope>
    <source>
        <strain evidence="3 4">DSM 44523</strain>
    </source>
</reference>
<evidence type="ECO:0000256" key="2">
    <source>
        <dbReference type="SAM" id="Phobius"/>
    </source>
</evidence>
<keyword evidence="2" id="KW-0812">Transmembrane</keyword>
<keyword evidence="2" id="KW-1133">Transmembrane helix</keyword>